<feature type="region of interest" description="Disordered" evidence="1">
    <location>
        <begin position="182"/>
        <end position="204"/>
    </location>
</feature>
<protein>
    <recommendedName>
        <fullName evidence="4">PWWP domain-containing protein</fullName>
    </recommendedName>
</protein>
<dbReference type="OrthoDB" id="2505887at2759"/>
<proteinExistence type="predicted"/>
<reference evidence="2" key="2">
    <citation type="journal article" date="2022" name="Microbiol. Resour. Announc.">
        <title>Whole-Genome Sequence of Entomortierella parvispora E1425, a Mucoromycotan Fungus Associated with Burkholderiaceae-Related Endosymbiotic Bacteria.</title>
        <authorList>
            <person name="Herlambang A."/>
            <person name="Guo Y."/>
            <person name="Takashima Y."/>
            <person name="Narisawa K."/>
            <person name="Ohta H."/>
            <person name="Nishizawa T."/>
        </authorList>
    </citation>
    <scope>NUCLEOTIDE SEQUENCE</scope>
    <source>
        <strain evidence="2">E1425</strain>
    </source>
</reference>
<dbReference type="Proteomes" id="UP000827284">
    <property type="component" value="Unassembled WGS sequence"/>
</dbReference>
<evidence type="ECO:0000256" key="1">
    <source>
        <dbReference type="SAM" id="MobiDB-lite"/>
    </source>
</evidence>
<evidence type="ECO:0000313" key="2">
    <source>
        <dbReference type="EMBL" id="GJJ78153.1"/>
    </source>
</evidence>
<keyword evidence="3" id="KW-1185">Reference proteome</keyword>
<evidence type="ECO:0000313" key="3">
    <source>
        <dbReference type="Proteomes" id="UP000827284"/>
    </source>
</evidence>
<reference evidence="2" key="1">
    <citation type="submission" date="2021-11" db="EMBL/GenBank/DDBJ databases">
        <authorList>
            <person name="Herlambang A."/>
            <person name="Guo Y."/>
            <person name="Takashima Y."/>
            <person name="Nishizawa T."/>
        </authorList>
    </citation>
    <scope>NUCLEOTIDE SEQUENCE</scope>
    <source>
        <strain evidence="2">E1425</strain>
    </source>
</reference>
<feature type="compositionally biased region" description="Polar residues" evidence="1">
    <location>
        <begin position="194"/>
        <end position="204"/>
    </location>
</feature>
<feature type="compositionally biased region" description="Basic and acidic residues" evidence="1">
    <location>
        <begin position="8"/>
        <end position="17"/>
    </location>
</feature>
<accession>A0A9P3HKN7</accession>
<feature type="compositionally biased region" description="Polar residues" evidence="1">
    <location>
        <begin position="43"/>
        <end position="53"/>
    </location>
</feature>
<dbReference type="AlphaFoldDB" id="A0A9P3HKN7"/>
<dbReference type="EMBL" id="BQFW01000014">
    <property type="protein sequence ID" value="GJJ78153.1"/>
    <property type="molecule type" value="Genomic_DNA"/>
</dbReference>
<evidence type="ECO:0008006" key="4">
    <source>
        <dbReference type="Google" id="ProtNLM"/>
    </source>
</evidence>
<feature type="compositionally biased region" description="Polar residues" evidence="1">
    <location>
        <begin position="378"/>
        <end position="396"/>
    </location>
</feature>
<feature type="region of interest" description="Disordered" evidence="1">
    <location>
        <begin position="1"/>
        <end position="63"/>
    </location>
</feature>
<gene>
    <name evidence="2" type="ORF">EMPS_10512</name>
</gene>
<dbReference type="Gene3D" id="2.30.30.140">
    <property type="match status" value="1"/>
</dbReference>
<feature type="region of interest" description="Disordered" evidence="1">
    <location>
        <begin position="378"/>
        <end position="409"/>
    </location>
</feature>
<organism evidence="2 3">
    <name type="scientific">Entomortierella parvispora</name>
    <dbReference type="NCBI Taxonomy" id="205924"/>
    <lineage>
        <taxon>Eukaryota</taxon>
        <taxon>Fungi</taxon>
        <taxon>Fungi incertae sedis</taxon>
        <taxon>Mucoromycota</taxon>
        <taxon>Mortierellomycotina</taxon>
        <taxon>Mortierellomycetes</taxon>
        <taxon>Mortierellales</taxon>
        <taxon>Mortierellaceae</taxon>
        <taxon>Entomortierella</taxon>
    </lineage>
</organism>
<comment type="caution">
    <text evidence="2">The sequence shown here is derived from an EMBL/GenBank/DDBJ whole genome shotgun (WGS) entry which is preliminary data.</text>
</comment>
<sequence>MQTRRRQKQEQQVHDSHITLAPQSNEPSSVIADTKAKDDESNAVRNNTSSEAETATAPVKRTERELELPPTKYQKVEIPWSATLPQVVWVCDEKGFWWPGKLRQFHQKNNTVQVSRFGKVKPKMLTMECTEANIVPFEHPSKESHYSAGSKSAVFLNAYTEATEAQMKDDDDLPSLDDVLSNMSSTPLPAPHKNTASTNGATTTMGGTRKLSSGGSECHVDSSLSIPGELILALDGRLYYPARITSFNKSSNKYKIEFATGHVKSIERKKFYTRYEKEFQKCPLGEMAMPTVIENYREPELQNLVVGIYPELYAIIAGKEDEGGRSQAFMKGGKARLSLAQRVGPGCFNKAQYALISSMLQAEFLPDLSTTKKMDLTQENNTEMEQSTETTKNPPTSEAPGTPMKREGDLTKDFSDQMRLHFVMDVLLPQTIARLTMKRNGVDFEEAERIIQTGTRDDLDTWWVDDVLAARESFLDGGDL</sequence>
<name>A0A9P3HKN7_9FUNG</name>